<reference evidence="4" key="1">
    <citation type="journal article" date="2019" name="Int. J. Syst. Evol. Microbiol.">
        <title>The Global Catalogue of Microorganisms (GCM) 10K type strain sequencing project: providing services to taxonomists for standard genome sequencing and annotation.</title>
        <authorList>
            <consortium name="The Broad Institute Genomics Platform"/>
            <consortium name="The Broad Institute Genome Sequencing Center for Infectious Disease"/>
            <person name="Wu L."/>
            <person name="Ma J."/>
        </authorList>
    </citation>
    <scope>NUCLEOTIDE SEQUENCE [LARGE SCALE GENOMIC DNA]</scope>
    <source>
        <strain evidence="4">JCM 17986</strain>
    </source>
</reference>
<keyword evidence="2" id="KW-0812">Transmembrane</keyword>
<keyword evidence="2" id="KW-0472">Membrane</keyword>
<evidence type="ECO:0000313" key="4">
    <source>
        <dbReference type="Proteomes" id="UP001500466"/>
    </source>
</evidence>
<dbReference type="RefSeq" id="WP_345674390.1">
    <property type="nucleotide sequence ID" value="NZ_BAABHS010000004.1"/>
</dbReference>
<comment type="caution">
    <text evidence="3">The sequence shown here is derived from an EMBL/GenBank/DDBJ whole genome shotgun (WGS) entry which is preliminary data.</text>
</comment>
<feature type="compositionally biased region" description="Low complexity" evidence="1">
    <location>
        <begin position="151"/>
        <end position="163"/>
    </location>
</feature>
<evidence type="ECO:0008006" key="5">
    <source>
        <dbReference type="Google" id="ProtNLM"/>
    </source>
</evidence>
<evidence type="ECO:0000313" key="3">
    <source>
        <dbReference type="EMBL" id="GAA4953615.1"/>
    </source>
</evidence>
<dbReference type="EMBL" id="BAABHS010000004">
    <property type="protein sequence ID" value="GAA4953615.1"/>
    <property type="molecule type" value="Genomic_DNA"/>
</dbReference>
<accession>A0ABP9GWL9</accession>
<feature type="region of interest" description="Disordered" evidence="1">
    <location>
        <begin position="66"/>
        <end position="163"/>
    </location>
</feature>
<proteinExistence type="predicted"/>
<dbReference type="Proteomes" id="UP001500466">
    <property type="component" value="Unassembled WGS sequence"/>
</dbReference>
<evidence type="ECO:0000256" key="2">
    <source>
        <dbReference type="SAM" id="Phobius"/>
    </source>
</evidence>
<feature type="transmembrane region" description="Helical" evidence="2">
    <location>
        <begin position="36"/>
        <end position="61"/>
    </location>
</feature>
<dbReference type="Gene3D" id="2.30.30.40">
    <property type="entry name" value="SH3 Domains"/>
    <property type="match status" value="1"/>
</dbReference>
<keyword evidence="2" id="KW-1133">Transmembrane helix</keyword>
<keyword evidence="4" id="KW-1185">Reference proteome</keyword>
<evidence type="ECO:0000256" key="1">
    <source>
        <dbReference type="SAM" id="MobiDB-lite"/>
    </source>
</evidence>
<organism evidence="3 4">
    <name type="scientific">Yinghuangia aomiensis</name>
    <dbReference type="NCBI Taxonomy" id="676205"/>
    <lineage>
        <taxon>Bacteria</taxon>
        <taxon>Bacillati</taxon>
        <taxon>Actinomycetota</taxon>
        <taxon>Actinomycetes</taxon>
        <taxon>Kitasatosporales</taxon>
        <taxon>Streptomycetaceae</taxon>
        <taxon>Yinghuangia</taxon>
    </lineage>
</organism>
<gene>
    <name evidence="3" type="ORF">GCM10023205_13760</name>
</gene>
<sequence>MVLPVGEEPWYARIPALLDRYRDALKARRRRAVRSAVRVAGSRAAAVFALAVLVLAAWTLADVTFGRSPGSRRADPPPTVPPTTPAWPPIEPAGVVAAGPVPQEQPAPRANTPAQDSSGPAASEAPAPPQSTPGATPSTPLPRSPAPSAPPKTTATPDAPTRPTAYAHQYNLLIRSAPTQRSGLVAAVPNDTPLGLLCHTTGPSVVSFTGRSTTTWAKVTAPTGKTGYVSDGWILTPDDVTALVPAC</sequence>
<protein>
    <recommendedName>
        <fullName evidence="5">SH3 domain-containing protein</fullName>
    </recommendedName>
</protein>
<name>A0ABP9GWL9_9ACTN</name>
<feature type="compositionally biased region" description="Pro residues" evidence="1">
    <location>
        <begin position="139"/>
        <end position="150"/>
    </location>
</feature>
<feature type="compositionally biased region" description="Pro residues" evidence="1">
    <location>
        <begin position="76"/>
        <end position="91"/>
    </location>
</feature>